<dbReference type="EMBL" id="LGUB01000501">
    <property type="protein sequence ID" value="KRH93079.1"/>
    <property type="molecule type" value="Genomic_DNA"/>
</dbReference>
<evidence type="ECO:0000313" key="5">
    <source>
        <dbReference type="Proteomes" id="UP000051530"/>
    </source>
</evidence>
<gene>
    <name evidence="4" type="ORF">M153_1563000286</name>
</gene>
<dbReference type="PANTHER" id="PTHR10048">
    <property type="entry name" value="PHOSPHATIDYLINOSITOL KINASE"/>
    <property type="match status" value="1"/>
</dbReference>
<dbReference type="InterPro" id="IPR015433">
    <property type="entry name" value="PI3/4_kinase"/>
</dbReference>
<proteinExistence type="predicted"/>
<dbReference type="AlphaFoldDB" id="A0A0R0M238"/>
<dbReference type="InterPro" id="IPR000403">
    <property type="entry name" value="PI3/4_kinase_cat_dom"/>
</dbReference>
<dbReference type="PROSITE" id="PS50290">
    <property type="entry name" value="PI3_4_KINASE_3"/>
    <property type="match status" value="1"/>
</dbReference>
<dbReference type="GO" id="GO:0000045">
    <property type="term" value="P:autophagosome assembly"/>
    <property type="evidence" value="ECO:0007669"/>
    <property type="project" value="TreeGrafter"/>
</dbReference>
<dbReference type="InterPro" id="IPR036940">
    <property type="entry name" value="PI3/4_kinase_cat_sf"/>
</dbReference>
<dbReference type="Pfam" id="PF00454">
    <property type="entry name" value="PI3_PI4_kinase"/>
    <property type="match status" value="1"/>
</dbReference>
<feature type="domain" description="PI3K/PI4K catalytic" evidence="3">
    <location>
        <begin position="70"/>
        <end position="313"/>
    </location>
</feature>
<dbReference type="GO" id="GO:0006897">
    <property type="term" value="P:endocytosis"/>
    <property type="evidence" value="ECO:0007669"/>
    <property type="project" value="TreeGrafter"/>
</dbReference>
<dbReference type="SUPFAM" id="SSF56112">
    <property type="entry name" value="Protein kinase-like (PK-like)"/>
    <property type="match status" value="1"/>
</dbReference>
<evidence type="ECO:0000313" key="4">
    <source>
        <dbReference type="EMBL" id="KRH93079.1"/>
    </source>
</evidence>
<keyword evidence="1" id="KW-0808">Transferase</keyword>
<dbReference type="GO" id="GO:0005768">
    <property type="term" value="C:endosome"/>
    <property type="evidence" value="ECO:0007669"/>
    <property type="project" value="TreeGrafter"/>
</dbReference>
<dbReference type="GO" id="GO:0034272">
    <property type="term" value="C:phosphatidylinositol 3-kinase complex, class III, type II"/>
    <property type="evidence" value="ECO:0007669"/>
    <property type="project" value="TreeGrafter"/>
</dbReference>
<sequence length="329" mass="39038">MNTDVYKQNLEIVEKQLNLLNEIKKKYIISDFNKKKSRMRRIYNILSMQYLEKTIQKPLLSFFGVNKVTKVKFENVYSSASYPLQIELVTKERSETVLYKRAPDLRNDFTLLPIFEYLNYIHGLKAPTYNILLIDESSAMIEILKGQPLSIEHISIFLDAQPEKQRIFLECMAMCVVQTYLFGIGDRNNDNFIVTNALEVFHIDFSFILGADPKLFRSMIENTIRIPTILQYILKSDVILEEEFKNIFITFFLRIRQYKKKIVLLLDILELHPIIKTKKLRKYFLKQLHLELKDEKLVKFLIELLENGINVKFNKWLDISNQVGKFFRK</sequence>
<keyword evidence="5" id="KW-1185">Reference proteome</keyword>
<evidence type="ECO:0000259" key="3">
    <source>
        <dbReference type="PROSITE" id="PS50290"/>
    </source>
</evidence>
<organism evidence="4 5">
    <name type="scientific">Pseudoloma neurophilia</name>
    <dbReference type="NCBI Taxonomy" id="146866"/>
    <lineage>
        <taxon>Eukaryota</taxon>
        <taxon>Fungi</taxon>
        <taxon>Fungi incertae sedis</taxon>
        <taxon>Microsporidia</taxon>
        <taxon>Pseudoloma</taxon>
    </lineage>
</organism>
<dbReference type="Gene3D" id="1.10.1070.11">
    <property type="entry name" value="Phosphatidylinositol 3-/4-kinase, catalytic domain"/>
    <property type="match status" value="1"/>
</dbReference>
<protein>
    <submittedName>
        <fullName evidence="4">Phosphatidylinositol 3-kinase VPS34, involved in signal transduction</fullName>
    </submittedName>
</protein>
<dbReference type="GO" id="GO:0048015">
    <property type="term" value="P:phosphatidylinositol-mediated signaling"/>
    <property type="evidence" value="ECO:0007669"/>
    <property type="project" value="TreeGrafter"/>
</dbReference>
<accession>A0A0R0M238</accession>
<dbReference type="VEuPathDB" id="MicrosporidiaDB:M153_1563000286"/>
<dbReference type="Gene3D" id="3.30.1010.10">
    <property type="entry name" value="Phosphatidylinositol 3-kinase Catalytic Subunit, Chain A, domain 4"/>
    <property type="match status" value="1"/>
</dbReference>
<evidence type="ECO:0000256" key="2">
    <source>
        <dbReference type="ARBA" id="ARBA00022777"/>
    </source>
</evidence>
<dbReference type="InterPro" id="IPR011009">
    <property type="entry name" value="Kinase-like_dom_sf"/>
</dbReference>
<reference evidence="4 5" key="1">
    <citation type="submission" date="2015-07" db="EMBL/GenBank/DDBJ databases">
        <title>The genome of Pseudoloma neurophilia, a relevant intracellular parasite of the zebrafish.</title>
        <authorList>
            <person name="Ndikumana S."/>
            <person name="Pelin A."/>
            <person name="Sanders J."/>
            <person name="Corradi N."/>
        </authorList>
    </citation>
    <scope>NUCLEOTIDE SEQUENCE [LARGE SCALE GENOMIC DNA]</scope>
    <source>
        <strain evidence="4 5">MK1</strain>
    </source>
</reference>
<dbReference type="SMART" id="SM00146">
    <property type="entry name" value="PI3Kc"/>
    <property type="match status" value="1"/>
</dbReference>
<comment type="caution">
    <text evidence="4">The sequence shown here is derived from an EMBL/GenBank/DDBJ whole genome shotgun (WGS) entry which is preliminary data.</text>
</comment>
<dbReference type="OrthoDB" id="67688at2759"/>
<dbReference type="GO" id="GO:0034271">
    <property type="term" value="C:phosphatidylinositol 3-kinase complex, class III, type I"/>
    <property type="evidence" value="ECO:0007669"/>
    <property type="project" value="TreeGrafter"/>
</dbReference>
<evidence type="ECO:0000256" key="1">
    <source>
        <dbReference type="ARBA" id="ARBA00022679"/>
    </source>
</evidence>
<keyword evidence="2 4" id="KW-0418">Kinase</keyword>
<dbReference type="GO" id="GO:0005777">
    <property type="term" value="C:peroxisome"/>
    <property type="evidence" value="ECO:0007669"/>
    <property type="project" value="TreeGrafter"/>
</dbReference>
<dbReference type="PANTHER" id="PTHR10048:SF7">
    <property type="entry name" value="PHOSPHATIDYLINOSITOL 3-KINASE CATALYTIC SUBUNIT TYPE 3"/>
    <property type="match status" value="1"/>
</dbReference>
<dbReference type="GO" id="GO:0000407">
    <property type="term" value="C:phagophore assembly site"/>
    <property type="evidence" value="ECO:0007669"/>
    <property type="project" value="TreeGrafter"/>
</dbReference>
<dbReference type="Proteomes" id="UP000051530">
    <property type="component" value="Unassembled WGS sequence"/>
</dbReference>
<name>A0A0R0M238_9MICR</name>
<dbReference type="GO" id="GO:0016303">
    <property type="term" value="F:1-phosphatidylinositol-3-kinase activity"/>
    <property type="evidence" value="ECO:0007669"/>
    <property type="project" value="TreeGrafter"/>
</dbReference>